<dbReference type="EMBL" id="CAIIXF020000009">
    <property type="protein sequence ID" value="CAH1793480.1"/>
    <property type="molecule type" value="Genomic_DNA"/>
</dbReference>
<comment type="caution">
    <text evidence="1">The sequence shown here is derived from an EMBL/GenBank/DDBJ whole genome shotgun (WGS) entry which is preliminary data.</text>
</comment>
<keyword evidence="2" id="KW-1185">Reference proteome</keyword>
<protein>
    <submittedName>
        <fullName evidence="1">Uncharacterized protein</fullName>
    </submittedName>
</protein>
<accession>A0A8S4PGP0</accession>
<dbReference type="Proteomes" id="UP000749559">
    <property type="component" value="Unassembled WGS sequence"/>
</dbReference>
<organism evidence="1 2">
    <name type="scientific">Owenia fusiformis</name>
    <name type="common">Polychaete worm</name>
    <dbReference type="NCBI Taxonomy" id="6347"/>
    <lineage>
        <taxon>Eukaryota</taxon>
        <taxon>Metazoa</taxon>
        <taxon>Spiralia</taxon>
        <taxon>Lophotrochozoa</taxon>
        <taxon>Annelida</taxon>
        <taxon>Polychaeta</taxon>
        <taxon>Sedentaria</taxon>
        <taxon>Canalipalpata</taxon>
        <taxon>Sabellida</taxon>
        <taxon>Oweniida</taxon>
        <taxon>Oweniidae</taxon>
        <taxon>Owenia</taxon>
    </lineage>
</organism>
<evidence type="ECO:0000313" key="2">
    <source>
        <dbReference type="Proteomes" id="UP000749559"/>
    </source>
</evidence>
<dbReference type="AlphaFoldDB" id="A0A8S4PGP0"/>
<evidence type="ECO:0000313" key="1">
    <source>
        <dbReference type="EMBL" id="CAH1793480.1"/>
    </source>
</evidence>
<dbReference type="Gene3D" id="1.10.238.10">
    <property type="entry name" value="EF-hand"/>
    <property type="match status" value="1"/>
</dbReference>
<name>A0A8S4PGP0_OWEFU</name>
<dbReference type="SUPFAM" id="SSF47473">
    <property type="entry name" value="EF-hand"/>
    <property type="match status" value="1"/>
</dbReference>
<gene>
    <name evidence="1" type="ORF">OFUS_LOCUS18324</name>
</gene>
<reference evidence="1" key="1">
    <citation type="submission" date="2022-03" db="EMBL/GenBank/DDBJ databases">
        <authorList>
            <person name="Martin C."/>
        </authorList>
    </citation>
    <scope>NUCLEOTIDE SEQUENCE</scope>
</reference>
<proteinExistence type="predicted"/>
<dbReference type="InterPro" id="IPR011992">
    <property type="entry name" value="EF-hand-dom_pair"/>
</dbReference>
<sequence>MCRQIQTKTLQIPQWYLRYMDVYFDVFDRLGNSDGWVEKEEWVTYYGKCLKSPQERSEKYFKKITYDGRITIDRGVWHLWFIQMNMSDDVNSPGDMFIRMCTEKQD</sequence>